<keyword evidence="7" id="KW-1185">Reference proteome</keyword>
<name>A0ABD5XX39_9EURY</name>
<feature type="region of interest" description="Disordered" evidence="4">
    <location>
        <begin position="148"/>
        <end position="171"/>
    </location>
</feature>
<dbReference type="PANTHER" id="PTHR33204">
    <property type="entry name" value="TRANSCRIPTIONAL REGULATOR, MARR FAMILY"/>
    <property type="match status" value="1"/>
</dbReference>
<dbReference type="InterPro" id="IPR036388">
    <property type="entry name" value="WH-like_DNA-bd_sf"/>
</dbReference>
<feature type="domain" description="HTH hxlR-type" evidence="5">
    <location>
        <begin position="42"/>
        <end position="156"/>
    </location>
</feature>
<evidence type="ECO:0000259" key="5">
    <source>
        <dbReference type="PROSITE" id="PS51118"/>
    </source>
</evidence>
<reference evidence="6 7" key="1">
    <citation type="journal article" date="2019" name="Int. J. Syst. Evol. Microbiol.">
        <title>The Global Catalogue of Microorganisms (GCM) 10K type strain sequencing project: providing services to taxonomists for standard genome sequencing and annotation.</title>
        <authorList>
            <consortium name="The Broad Institute Genomics Platform"/>
            <consortium name="The Broad Institute Genome Sequencing Center for Infectious Disease"/>
            <person name="Wu L."/>
            <person name="Ma J."/>
        </authorList>
    </citation>
    <scope>NUCLEOTIDE SEQUENCE [LARGE SCALE GENOMIC DNA]</scope>
    <source>
        <strain evidence="6 7">DT92</strain>
    </source>
</reference>
<dbReference type="Proteomes" id="UP001596368">
    <property type="component" value="Unassembled WGS sequence"/>
</dbReference>
<dbReference type="Gene3D" id="1.10.10.10">
    <property type="entry name" value="Winged helix-like DNA-binding domain superfamily/Winged helix DNA-binding domain"/>
    <property type="match status" value="1"/>
</dbReference>
<feature type="compositionally biased region" description="Low complexity" evidence="4">
    <location>
        <begin position="10"/>
        <end position="29"/>
    </location>
</feature>
<proteinExistence type="predicted"/>
<comment type="caution">
    <text evidence="6">The sequence shown here is derived from an EMBL/GenBank/DDBJ whole genome shotgun (WGS) entry which is preliminary data.</text>
</comment>
<protein>
    <submittedName>
        <fullName evidence="6">Winged helix-turn-helix transcriptional regulator</fullName>
    </submittedName>
</protein>
<dbReference type="InterPro" id="IPR036390">
    <property type="entry name" value="WH_DNA-bd_sf"/>
</dbReference>
<dbReference type="InterPro" id="IPR011991">
    <property type="entry name" value="ArsR-like_HTH"/>
</dbReference>
<dbReference type="PROSITE" id="PS51118">
    <property type="entry name" value="HTH_HXLR"/>
    <property type="match status" value="1"/>
</dbReference>
<dbReference type="SUPFAM" id="SSF46785">
    <property type="entry name" value="Winged helix' DNA-binding domain"/>
    <property type="match status" value="1"/>
</dbReference>
<organism evidence="6 7">
    <name type="scientific">Halobaculum litoreum</name>
    <dbReference type="NCBI Taxonomy" id="3031998"/>
    <lineage>
        <taxon>Archaea</taxon>
        <taxon>Methanobacteriati</taxon>
        <taxon>Methanobacteriota</taxon>
        <taxon>Stenosarchaea group</taxon>
        <taxon>Halobacteria</taxon>
        <taxon>Halobacteriales</taxon>
        <taxon>Haloferacaceae</taxon>
        <taxon>Halobaculum</taxon>
    </lineage>
</organism>
<dbReference type="EMBL" id="JBHSZG010000008">
    <property type="protein sequence ID" value="MFC7138088.1"/>
    <property type="molecule type" value="Genomic_DNA"/>
</dbReference>
<evidence type="ECO:0000256" key="4">
    <source>
        <dbReference type="SAM" id="MobiDB-lite"/>
    </source>
</evidence>
<feature type="region of interest" description="Disordered" evidence="4">
    <location>
        <begin position="1"/>
        <end position="49"/>
    </location>
</feature>
<evidence type="ECO:0000256" key="2">
    <source>
        <dbReference type="ARBA" id="ARBA00023125"/>
    </source>
</evidence>
<gene>
    <name evidence="6" type="ORF">ACFQRB_19680</name>
</gene>
<dbReference type="GO" id="GO:0003677">
    <property type="term" value="F:DNA binding"/>
    <property type="evidence" value="ECO:0007669"/>
    <property type="project" value="UniProtKB-KW"/>
</dbReference>
<accession>A0ABD5XX39</accession>
<evidence type="ECO:0000313" key="6">
    <source>
        <dbReference type="EMBL" id="MFC7138088.1"/>
    </source>
</evidence>
<dbReference type="CDD" id="cd00090">
    <property type="entry name" value="HTH_ARSR"/>
    <property type="match status" value="1"/>
</dbReference>
<dbReference type="AlphaFoldDB" id="A0ABD5XX39"/>
<dbReference type="InterPro" id="IPR002577">
    <property type="entry name" value="HTH_HxlR"/>
</dbReference>
<sequence>MDQRLRTDGGADSDTTTADPADDGSAASSDADEASETPPATCPTGADGNHPASDLLGLLGRAHAIRTLYTIVHGAREDGSRGGPWRFSRLESTLDISPNTLSARLDEFEAAGLVVRTQYEEIPPRVEYEATDKARALDGVFREPDVDARARRRGRRRRLVGDRSARPRVRG</sequence>
<keyword evidence="2" id="KW-0238">DNA-binding</keyword>
<dbReference type="PANTHER" id="PTHR33204:SF37">
    <property type="entry name" value="HTH-TYPE TRANSCRIPTIONAL REGULATOR YODB"/>
    <property type="match status" value="1"/>
</dbReference>
<keyword evidence="3" id="KW-0804">Transcription</keyword>
<evidence type="ECO:0000256" key="1">
    <source>
        <dbReference type="ARBA" id="ARBA00023015"/>
    </source>
</evidence>
<keyword evidence="1" id="KW-0805">Transcription regulation</keyword>
<dbReference type="Pfam" id="PF01638">
    <property type="entry name" value="HxlR"/>
    <property type="match status" value="1"/>
</dbReference>
<evidence type="ECO:0000256" key="3">
    <source>
        <dbReference type="ARBA" id="ARBA00023163"/>
    </source>
</evidence>
<evidence type="ECO:0000313" key="7">
    <source>
        <dbReference type="Proteomes" id="UP001596368"/>
    </source>
</evidence>